<dbReference type="SUPFAM" id="SSF55003">
    <property type="entry name" value="PAP/Archaeal CCA-adding enzyme, C-terminal domain"/>
    <property type="match status" value="1"/>
</dbReference>
<dbReference type="Proteomes" id="UP001620645">
    <property type="component" value="Unassembled WGS sequence"/>
</dbReference>
<dbReference type="InterPro" id="IPR007010">
    <property type="entry name" value="PolA_pol_RNA-bd_dom"/>
</dbReference>
<dbReference type="PANTHER" id="PTHR10682:SF10">
    <property type="entry name" value="POLYNUCLEOTIDE ADENYLYLTRANSFERASE"/>
    <property type="match status" value="1"/>
</dbReference>
<dbReference type="Gene3D" id="3.30.460.10">
    <property type="entry name" value="Beta Polymerase, domain 2"/>
    <property type="match status" value="1"/>
</dbReference>
<dbReference type="InterPro" id="IPR038479">
    <property type="entry name" value="Transthyretin-like_sf"/>
</dbReference>
<dbReference type="PANTHER" id="PTHR10682">
    <property type="entry name" value="POLY A POLYMERASE"/>
    <property type="match status" value="1"/>
</dbReference>
<keyword evidence="8" id="KW-0539">Nucleus</keyword>
<evidence type="ECO:0000256" key="2">
    <source>
        <dbReference type="ARBA" id="ARBA00010912"/>
    </source>
</evidence>
<evidence type="ECO:0000313" key="14">
    <source>
        <dbReference type="EMBL" id="KAL3068620.1"/>
    </source>
</evidence>
<keyword evidence="11" id="KW-0732">Signal</keyword>
<feature type="compositionally biased region" description="Basic and acidic residues" evidence="10">
    <location>
        <begin position="1115"/>
        <end position="1129"/>
    </location>
</feature>
<accession>A0ABD2HV14</accession>
<feature type="compositionally biased region" description="Basic and acidic residues" evidence="10">
    <location>
        <begin position="1004"/>
        <end position="1016"/>
    </location>
</feature>
<keyword evidence="15" id="KW-1185">Reference proteome</keyword>
<dbReference type="Gene3D" id="3.30.70.590">
    <property type="entry name" value="Poly(A) polymerase predicted RNA binding domain"/>
    <property type="match status" value="1"/>
</dbReference>
<evidence type="ECO:0000256" key="4">
    <source>
        <dbReference type="ARBA" id="ARBA00022664"/>
    </source>
</evidence>
<evidence type="ECO:0000259" key="13">
    <source>
        <dbReference type="Pfam" id="PF04928"/>
    </source>
</evidence>
<feature type="signal peptide" evidence="11">
    <location>
        <begin position="1"/>
        <end position="28"/>
    </location>
</feature>
<dbReference type="GO" id="GO:1990817">
    <property type="term" value="F:poly(A) RNA polymerase activity"/>
    <property type="evidence" value="ECO:0007669"/>
    <property type="project" value="UniProtKB-EC"/>
</dbReference>
<dbReference type="GO" id="GO:0006397">
    <property type="term" value="P:mRNA processing"/>
    <property type="evidence" value="ECO:0007669"/>
    <property type="project" value="UniProtKB-KW"/>
</dbReference>
<dbReference type="SUPFAM" id="SSF81301">
    <property type="entry name" value="Nucleotidyltransferase"/>
    <property type="match status" value="1"/>
</dbReference>
<proteinExistence type="inferred from homology"/>
<evidence type="ECO:0000256" key="6">
    <source>
        <dbReference type="ARBA" id="ARBA00022741"/>
    </source>
</evidence>
<feature type="domain" description="Poly(A) polymerase central" evidence="13">
    <location>
        <begin position="1584"/>
        <end position="1737"/>
    </location>
</feature>
<evidence type="ECO:0000313" key="15">
    <source>
        <dbReference type="Proteomes" id="UP001620645"/>
    </source>
</evidence>
<dbReference type="InterPro" id="IPR043519">
    <property type="entry name" value="NT_sf"/>
</dbReference>
<evidence type="ECO:0000256" key="7">
    <source>
        <dbReference type="ARBA" id="ARBA00022840"/>
    </source>
</evidence>
<evidence type="ECO:0000259" key="12">
    <source>
        <dbReference type="Pfam" id="PF04926"/>
    </source>
</evidence>
<comment type="catalytic activity">
    <reaction evidence="9">
        <text>RNA(n) + ATP = RNA(n)-3'-adenine ribonucleotide + diphosphate</text>
        <dbReference type="Rhea" id="RHEA:11332"/>
        <dbReference type="Rhea" id="RHEA-COMP:14527"/>
        <dbReference type="Rhea" id="RHEA-COMP:17347"/>
        <dbReference type="ChEBI" id="CHEBI:30616"/>
        <dbReference type="ChEBI" id="CHEBI:33019"/>
        <dbReference type="ChEBI" id="CHEBI:140395"/>
        <dbReference type="ChEBI" id="CHEBI:173115"/>
        <dbReference type="EC" id="2.7.7.19"/>
    </reaction>
</comment>
<comment type="caution">
    <text evidence="14">The sequence shown here is derived from an EMBL/GenBank/DDBJ whole genome shotgun (WGS) entry which is preliminary data.</text>
</comment>
<evidence type="ECO:0000256" key="5">
    <source>
        <dbReference type="ARBA" id="ARBA00022679"/>
    </source>
</evidence>
<dbReference type="Gene3D" id="2.60.40.3330">
    <property type="match status" value="1"/>
</dbReference>
<dbReference type="EMBL" id="JBICCN010000443">
    <property type="protein sequence ID" value="KAL3068620.1"/>
    <property type="molecule type" value="Genomic_DNA"/>
</dbReference>
<name>A0ABD2HV14_HETSC</name>
<dbReference type="InterPro" id="IPR011068">
    <property type="entry name" value="NuclTrfase_I-like_C"/>
</dbReference>
<keyword evidence="4" id="KW-0507">mRNA processing</keyword>
<evidence type="ECO:0000256" key="10">
    <source>
        <dbReference type="SAM" id="MobiDB-lite"/>
    </source>
</evidence>
<feature type="domain" description="Poly(A) polymerase RNA-binding" evidence="12">
    <location>
        <begin position="1746"/>
        <end position="1796"/>
    </location>
</feature>
<sequence length="1903" mass="220610">MRQMALALALSFSAPFVLLATLFPSCAANTECVWATGLVKCNKNQTKVLGAVVELWDLDSPQNTDFQNPLDSDDKATFTEVDDPTGLWKLDGCASDHDWFSINRPEFYLRVYHQCNTDNGEWLTVWPVFRVYTPRTYDWHIEHPIVLDAPVPSTVAGLSVFANNGTVVAPSNSAGGVFGQTTFMLTPPPLTLGLPYTNQNNSNNAENGKGAEIGDEGIKNKNDLLECPKENVPISVLRQNDAHNQALSAKGYEILDEMQNEFKKILSNESKSNYKNNFVKSDRKKWLDVKMLFWYLNLSIEDAFAKIYEININSNDNTFLEMRNKLSKAWEERTEFVFAFADDDDYNENSELINREMCLLFGYAHHIVRNQTLNANEEWAKNAKKISYRIPIIGMEQKIDQEHFTTISEEEFFEHVKKCNEKKEYSAEISQKMLSHLFYRKFFELLIVNLTEFQHYLCYHKNIENYKRWLPYLMGINESYLLEEEFPSIMRIENFSYIPYLDSHLYQFEYRTGSAKALAFECRNAVRRFLASAVWQEREQNVRQKAAHKGTPFGKLMLKKLNEVKKAALAHESVTSAKGICLLVQLRDYLANNEQMEEDKMGTEEEKVRKWWPNKCDQKEKAEWVLEVERVSLRQQNRECYPGFMEVWRQMVKVRGAPTRLFKLLQLSEWEIELEWGKNEKQCSDENVFRNQSLLELHYIRAFSTDDSAEHEALKLAADLFIWVLWFEKEILQLDNRHAKAAPRLTMAWKQNRWYYEMTYDKLFDIEKQNEREELAKIRQEIGILLQESKKFVEQKRQMTDANLKIELRSKRLQRLQQPNRTAPPFGTLDRELYDIRRKAMARDGQVEPEFEQWLQQMHFNRLRDYVSQCNEFNAKFVKGTSKETLKRVAEFVGKENADEINRKANDCFGKLPNLEEYSVDGTHIHAIYMNPSEILENIRKSEEIDKKKEANDEEEKKPFDLDATMAFLNLGDTNKNGKMAKKDAKDGTKSNERRKKGDKKKQLKGELTDDPHKTPTESSNLSINLDEKSHLSADECENGIMPKSDEICMEKSKKSDSTQKNWQKIIKSDQSFENSPAKSDRSFENSPIKNQNSPAKSDQSFENLAIKNQNSPAKSDRSFENSPAKSDRSFEHLAIKKQNSPAKNDRSFEKTPRKNYLTMVSKNAKTTATSPIHGKNIEDKFGMKILRKNLWKQFKMVQKYLDIINWTLADDEDENDDETKLDFVEKQINLRKMAIAILSEKSDKQTNFECKLNDKTNDENWETNIKTMLGHPFDDLGKFDKFCSHFLELMNQIRKDTKFGNELATLMRIDPTFIEFSANSLHLQEIKALNENGNEQPEQSDGIEKTKLLSEFLLKNGYGLIDNDRRARIDHALKQIEISVRKWYIAAKLVLTGSYQFGALTNDADIDAICVVPDSLTLGLVGFFGSAKCEFKNADKRICKDNSLFCKLCLMPNLVKISRIRDAWVPIIGLTLAIDPTRNISIDLDISFTSLSAYDPIFQLRGPINYAQSDALSFRMANQIDQEMANLHQQKASTGVDLVPYSVVTELTTRLRSLAGFEVSTIILNLLTAKEKGKQEEGHIQSTFCTLLLAIKMWAKDHHIYDNKLGFFNGISLSILVAKVMLLYPMASMPFLLEKFFYTFSTWPWPTPVKLTDWPRMWSTLRWNPKEEMRKRNEIYSTRGLAADLALPIVTPGHIEQNATFNMNKSSATIIQREMQNATETIRNWANLTISWEDKWDSLLKGQIFEEKYAHYIRITCKSASMADFDDFCGYAETRIRLQLLIDIERFDHIRLAHGKQIIANEQFIEEVENENGTNNGLKRQFYRKVWLVGIELDDNILTEDLLSAEEINYNQQTNWAEWSQRLNSMLSSQFDSDIVRAYRIKKNLMDASLNVQLSSNYEKRG</sequence>
<dbReference type="Pfam" id="PF04926">
    <property type="entry name" value="PAP_RNA-bind"/>
    <property type="match status" value="1"/>
</dbReference>
<keyword evidence="6" id="KW-0547">Nucleotide-binding</keyword>
<organism evidence="14 15">
    <name type="scientific">Heterodera schachtii</name>
    <name type="common">Sugarbeet cyst nematode worm</name>
    <name type="synonym">Tylenchus schachtii</name>
    <dbReference type="NCBI Taxonomy" id="97005"/>
    <lineage>
        <taxon>Eukaryota</taxon>
        <taxon>Metazoa</taxon>
        <taxon>Ecdysozoa</taxon>
        <taxon>Nematoda</taxon>
        <taxon>Chromadorea</taxon>
        <taxon>Rhabditida</taxon>
        <taxon>Tylenchina</taxon>
        <taxon>Tylenchomorpha</taxon>
        <taxon>Tylenchoidea</taxon>
        <taxon>Heteroderidae</taxon>
        <taxon>Heteroderinae</taxon>
        <taxon>Heterodera</taxon>
    </lineage>
</organism>
<dbReference type="InterPro" id="IPR007012">
    <property type="entry name" value="PolA_pol_cen_dom"/>
</dbReference>
<feature type="compositionally biased region" description="Basic and acidic residues" evidence="10">
    <location>
        <begin position="1044"/>
        <end position="1058"/>
    </location>
</feature>
<evidence type="ECO:0000256" key="11">
    <source>
        <dbReference type="SAM" id="SignalP"/>
    </source>
</evidence>
<dbReference type="Pfam" id="PF04928">
    <property type="entry name" value="PAP_central"/>
    <property type="match status" value="1"/>
</dbReference>
<evidence type="ECO:0000256" key="9">
    <source>
        <dbReference type="ARBA" id="ARBA00048830"/>
    </source>
</evidence>
<evidence type="ECO:0000256" key="8">
    <source>
        <dbReference type="ARBA" id="ARBA00023242"/>
    </source>
</evidence>
<evidence type="ECO:0000256" key="1">
    <source>
        <dbReference type="ARBA" id="ARBA00004123"/>
    </source>
</evidence>
<reference evidence="14 15" key="1">
    <citation type="submission" date="2024-10" db="EMBL/GenBank/DDBJ databases">
        <authorList>
            <person name="Kim D."/>
        </authorList>
    </citation>
    <scope>NUCLEOTIDE SEQUENCE [LARGE SCALE GENOMIC DNA]</scope>
    <source>
        <strain evidence="14">Taebaek</strain>
    </source>
</reference>
<dbReference type="GO" id="GO:0005524">
    <property type="term" value="F:ATP binding"/>
    <property type="evidence" value="ECO:0007669"/>
    <property type="project" value="UniProtKB-KW"/>
</dbReference>
<feature type="compositionally biased region" description="Basic and acidic residues" evidence="10">
    <location>
        <begin position="981"/>
        <end position="992"/>
    </location>
</feature>
<feature type="chain" id="PRO_5044806534" description="polynucleotide adenylyltransferase" evidence="11">
    <location>
        <begin position="29"/>
        <end position="1903"/>
    </location>
</feature>
<evidence type="ECO:0000256" key="3">
    <source>
        <dbReference type="ARBA" id="ARBA00012388"/>
    </source>
</evidence>
<dbReference type="Gene3D" id="1.10.1410.10">
    <property type="match status" value="1"/>
</dbReference>
<comment type="similarity">
    <text evidence="2">Belongs to the poly(A) polymerase family.</text>
</comment>
<gene>
    <name evidence="14" type="ORF">niasHS_016026</name>
</gene>
<protein>
    <recommendedName>
        <fullName evidence="3">polynucleotide adenylyltransferase</fullName>
        <ecNumber evidence="3">2.7.7.19</ecNumber>
    </recommendedName>
</protein>
<feature type="compositionally biased region" description="Basic residues" evidence="10">
    <location>
        <begin position="993"/>
        <end position="1003"/>
    </location>
</feature>
<feature type="region of interest" description="Disordered" evidence="10">
    <location>
        <begin position="971"/>
        <end position="1129"/>
    </location>
</feature>
<feature type="compositionally biased region" description="Polar residues" evidence="10">
    <location>
        <begin position="1059"/>
        <end position="1078"/>
    </location>
</feature>
<feature type="compositionally biased region" description="Polar residues" evidence="10">
    <location>
        <begin position="1085"/>
        <end position="1114"/>
    </location>
</feature>
<dbReference type="GO" id="GO:0005634">
    <property type="term" value="C:nucleus"/>
    <property type="evidence" value="ECO:0007669"/>
    <property type="project" value="UniProtKB-SubCell"/>
</dbReference>
<keyword evidence="7" id="KW-0067">ATP-binding</keyword>
<dbReference type="SUPFAM" id="SSF81631">
    <property type="entry name" value="PAP/OAS1 substrate-binding domain"/>
    <property type="match status" value="1"/>
</dbReference>
<comment type="subcellular location">
    <subcellularLocation>
        <location evidence="1">Nucleus</location>
    </subcellularLocation>
</comment>
<dbReference type="EC" id="2.7.7.19" evidence="3"/>
<keyword evidence="5" id="KW-0808">Transferase</keyword>